<accession>U2CR25</accession>
<sequence length="377" mass="40907">MDALRLRYADEAIEQAIADKEIPGAVLAVVRHGKMAYLKAYGNKRVYPYTEPMSVNTVFDLASCSKSVSTAISAMILIERGKLRLLDPVERYIPGFKGWNSNDGRQKRSIRIVDLLTHTSGLPAYASVNMLVQKYGAPNPDSLMHYIAACRREFEPQTDCRYSCLNFITLQHVIEHVSGESLREFASANIFRPLGMKHTDYMPLNADGRPRSDASIPLSVIAPTEKTETGDVLCGQVHDPLARVMNAGVSGNAGLFSCAGDLAILCAALQNGGVWKGHRILSPLGVRAMRNIPLSAALFGRALGWDNSSPYASNKGDLFGPQTYGHTGYTGTSLIIDPESDTSVILLANAVHPTDNHSVVRLRSLVANAVAASIIRP</sequence>
<reference evidence="3 4" key="1">
    <citation type="submission" date="2013-08" db="EMBL/GenBank/DDBJ databases">
        <authorList>
            <person name="Weinstock G."/>
            <person name="Sodergren E."/>
            <person name="Wylie T."/>
            <person name="Fulton L."/>
            <person name="Fulton R."/>
            <person name="Fronick C."/>
            <person name="O'Laughlin M."/>
            <person name="Godfrey J."/>
            <person name="Miner T."/>
            <person name="Herter B."/>
            <person name="Appelbaum E."/>
            <person name="Cordes M."/>
            <person name="Lek S."/>
            <person name="Wollam A."/>
            <person name="Pepin K.H."/>
            <person name="Palsikar V.B."/>
            <person name="Mitreva M."/>
            <person name="Wilson R.K."/>
        </authorList>
    </citation>
    <scope>NUCLEOTIDE SEQUENCE [LARGE SCALE GENOMIC DNA]</scope>
    <source>
        <strain evidence="3 4">F0041</strain>
    </source>
</reference>
<proteinExistence type="predicted"/>
<evidence type="ECO:0000313" key="4">
    <source>
        <dbReference type="Proteomes" id="UP000016496"/>
    </source>
</evidence>
<dbReference type="EMBL" id="AWSV01000053">
    <property type="protein sequence ID" value="ERI86528.1"/>
    <property type="molecule type" value="Genomic_DNA"/>
</dbReference>
<dbReference type="GO" id="GO:0016787">
    <property type="term" value="F:hydrolase activity"/>
    <property type="evidence" value="ECO:0007669"/>
    <property type="project" value="UniProtKB-KW"/>
</dbReference>
<dbReference type="Pfam" id="PF00144">
    <property type="entry name" value="Beta-lactamase"/>
    <property type="match status" value="1"/>
</dbReference>
<dbReference type="AlphaFoldDB" id="U2CR25"/>
<dbReference type="HOGENOM" id="CLU_020027_1_1_10"/>
<gene>
    <name evidence="3" type="ORF">HMPREF1981_00899</name>
</gene>
<dbReference type="Gene3D" id="3.40.710.10">
    <property type="entry name" value="DD-peptidase/beta-lactamase superfamily"/>
    <property type="match status" value="1"/>
</dbReference>
<organism evidence="3 4">
    <name type="scientific">Bacteroides pyogenes F0041</name>
    <dbReference type="NCBI Taxonomy" id="1321819"/>
    <lineage>
        <taxon>Bacteria</taxon>
        <taxon>Pseudomonadati</taxon>
        <taxon>Bacteroidota</taxon>
        <taxon>Bacteroidia</taxon>
        <taxon>Bacteroidales</taxon>
        <taxon>Bacteroidaceae</taxon>
        <taxon>Bacteroides</taxon>
    </lineage>
</organism>
<keyword evidence="1" id="KW-0378">Hydrolase</keyword>
<evidence type="ECO:0000313" key="3">
    <source>
        <dbReference type="EMBL" id="ERI86528.1"/>
    </source>
</evidence>
<dbReference type="Proteomes" id="UP000016496">
    <property type="component" value="Unassembled WGS sequence"/>
</dbReference>
<dbReference type="InterPro" id="IPR050789">
    <property type="entry name" value="Diverse_Enzym_Activities"/>
</dbReference>
<evidence type="ECO:0000259" key="2">
    <source>
        <dbReference type="Pfam" id="PF00144"/>
    </source>
</evidence>
<dbReference type="PANTHER" id="PTHR43283:SF11">
    <property type="entry name" value="BETA-LACTAMASE-RELATED DOMAIN-CONTAINING PROTEIN"/>
    <property type="match status" value="1"/>
</dbReference>
<dbReference type="PANTHER" id="PTHR43283">
    <property type="entry name" value="BETA-LACTAMASE-RELATED"/>
    <property type="match status" value="1"/>
</dbReference>
<feature type="domain" description="Beta-lactamase-related" evidence="2">
    <location>
        <begin position="10"/>
        <end position="357"/>
    </location>
</feature>
<protein>
    <submittedName>
        <fullName evidence="3">Beta-lactamase</fullName>
    </submittedName>
</protein>
<name>U2CR25_9BACE</name>
<dbReference type="InterPro" id="IPR001466">
    <property type="entry name" value="Beta-lactam-related"/>
</dbReference>
<evidence type="ECO:0000256" key="1">
    <source>
        <dbReference type="ARBA" id="ARBA00022801"/>
    </source>
</evidence>
<dbReference type="InterPro" id="IPR012338">
    <property type="entry name" value="Beta-lactam/transpept-like"/>
</dbReference>
<comment type="caution">
    <text evidence="3">The sequence shown here is derived from an EMBL/GenBank/DDBJ whole genome shotgun (WGS) entry which is preliminary data.</text>
</comment>
<dbReference type="SUPFAM" id="SSF56601">
    <property type="entry name" value="beta-lactamase/transpeptidase-like"/>
    <property type="match status" value="1"/>
</dbReference>
<dbReference type="PATRIC" id="fig|1321819.3.peg.832"/>